<evidence type="ECO:0000259" key="7">
    <source>
        <dbReference type="SMART" id="SM00642"/>
    </source>
</evidence>
<dbReference type="Gene3D" id="3.20.20.80">
    <property type="entry name" value="Glycosidases"/>
    <property type="match status" value="1"/>
</dbReference>
<name>A0A4S4L4T5_9AGAM</name>
<evidence type="ECO:0000313" key="9">
    <source>
        <dbReference type="Proteomes" id="UP000308199"/>
    </source>
</evidence>
<keyword evidence="6" id="KW-0326">Glycosidase</keyword>
<feature type="domain" description="Glycosyl hydrolase family 13 catalytic" evidence="7">
    <location>
        <begin position="37"/>
        <end position="444"/>
    </location>
</feature>
<dbReference type="Proteomes" id="UP000308199">
    <property type="component" value="Unassembled WGS sequence"/>
</dbReference>
<evidence type="ECO:0000256" key="4">
    <source>
        <dbReference type="ARBA" id="ARBA00022801"/>
    </source>
</evidence>
<dbReference type="SMART" id="SM00642">
    <property type="entry name" value="Aamy"/>
    <property type="match status" value="1"/>
</dbReference>
<evidence type="ECO:0000256" key="6">
    <source>
        <dbReference type="ARBA" id="ARBA00023295"/>
    </source>
</evidence>
<dbReference type="OrthoDB" id="550577at2759"/>
<keyword evidence="3" id="KW-0479">Metal-binding</keyword>
<dbReference type="InterPro" id="IPR013776">
    <property type="entry name" value="A-amylase_thermo"/>
</dbReference>
<dbReference type="InterPro" id="IPR006047">
    <property type="entry name" value="GH13_cat_dom"/>
</dbReference>
<dbReference type="PIRSF" id="PIRSF001021">
    <property type="entry name" value="Alph-amls_thrmst"/>
    <property type="match status" value="1"/>
</dbReference>
<dbReference type="GO" id="GO:0005509">
    <property type="term" value="F:calcium ion binding"/>
    <property type="evidence" value="ECO:0007669"/>
    <property type="project" value="InterPro"/>
</dbReference>
<dbReference type="PANTHER" id="PTHR43447">
    <property type="entry name" value="ALPHA-AMYLASE"/>
    <property type="match status" value="1"/>
</dbReference>
<dbReference type="Gene3D" id="2.40.30.140">
    <property type="match status" value="1"/>
</dbReference>
<evidence type="ECO:0000256" key="3">
    <source>
        <dbReference type="ARBA" id="ARBA00022723"/>
    </source>
</evidence>
<dbReference type="InterPro" id="IPR013780">
    <property type="entry name" value="Glyco_hydro_b"/>
</dbReference>
<dbReference type="EMBL" id="SGPK01000196">
    <property type="protein sequence ID" value="THH06432.1"/>
    <property type="molecule type" value="Genomic_DNA"/>
</dbReference>
<sequence length="564" mass="64740">MDIFWNFLEFLLDTLWPWPPNSLKRMSLHPSDREENPLMIQFYTWESKGNDSMSWWKRFEQEISHLKDLGITHVWLPPLHKAATGKDSVGYDVYDIWDLGEFEQKNTIATRWGTKEELLNACATAKSNGIEIIIDTILNHKCGGDRKEKSMATPVESQNRMLKRGSTREIEAWTAFDFPGRGGKYSAMKWNHRHFSGVDWDAKTRTSEILYIDGPGRNGWSKFVADELGNYDYLLGCDIDHRQPDVREDLLNWGSWILQVTGATGFRVDAMKHYDRRFLREFLERTKETVGMPKLFAVSEFWTGDISLLEEYVRLLHGSSSFFDVPLHYNLHNASKHGQHYDLRNILKGTLVERRPWDAVTFVDNHELSSNSSISDICRMLTINEQYGQSLESWVYSTFKLQAYALILMRTDGFPCIFYGDLYPDQEWYDPRIGTKIKLLIKARKNFAYGSTKDYFHYRNCIGFVRSGDAKHLGCAVVLRSGTALANDSSNASSDEAGMRKNAEEHADEIRMRVSIPSHTKDQGAPILYRDLLGGDSRNVLVSVDGWASFPCPEGSVAVWVAQT</sequence>
<comment type="caution">
    <text evidence="8">The sequence shown here is derived from an EMBL/GenBank/DDBJ whole genome shotgun (WGS) entry which is preliminary data.</text>
</comment>
<dbReference type="GO" id="GO:0004553">
    <property type="term" value="F:hydrolase activity, hydrolyzing O-glycosyl compounds"/>
    <property type="evidence" value="ECO:0007669"/>
    <property type="project" value="InterPro"/>
</dbReference>
<organism evidence="8 9">
    <name type="scientific">Phellinidium pouzarii</name>
    <dbReference type="NCBI Taxonomy" id="167371"/>
    <lineage>
        <taxon>Eukaryota</taxon>
        <taxon>Fungi</taxon>
        <taxon>Dikarya</taxon>
        <taxon>Basidiomycota</taxon>
        <taxon>Agaricomycotina</taxon>
        <taxon>Agaricomycetes</taxon>
        <taxon>Hymenochaetales</taxon>
        <taxon>Hymenochaetaceae</taxon>
        <taxon>Phellinidium</taxon>
    </lineage>
</organism>
<dbReference type="SUPFAM" id="SSF51011">
    <property type="entry name" value="Glycosyl hydrolase domain"/>
    <property type="match status" value="1"/>
</dbReference>
<keyword evidence="5" id="KW-0119">Carbohydrate metabolism</keyword>
<keyword evidence="4" id="KW-0378">Hydrolase</keyword>
<dbReference type="NCBIfam" id="NF006969">
    <property type="entry name" value="PRK09441.1-2"/>
    <property type="match status" value="1"/>
</dbReference>
<comment type="similarity">
    <text evidence="2">Belongs to the glycosyl hydrolase 13 family.</text>
</comment>
<comment type="cofactor">
    <cofactor evidence="1">
        <name>Ca(2+)</name>
        <dbReference type="ChEBI" id="CHEBI:29108"/>
    </cofactor>
</comment>
<dbReference type="InterPro" id="IPR017853">
    <property type="entry name" value="GH"/>
</dbReference>
<dbReference type="AlphaFoldDB" id="A0A4S4L4T5"/>
<dbReference type="SUPFAM" id="SSF51445">
    <property type="entry name" value="(Trans)glycosidases"/>
    <property type="match status" value="1"/>
</dbReference>
<dbReference type="Pfam" id="PF00128">
    <property type="entry name" value="Alpha-amylase"/>
    <property type="match status" value="1"/>
</dbReference>
<accession>A0A4S4L4T5</accession>
<evidence type="ECO:0000313" key="8">
    <source>
        <dbReference type="EMBL" id="THH06432.1"/>
    </source>
</evidence>
<evidence type="ECO:0000256" key="1">
    <source>
        <dbReference type="ARBA" id="ARBA00001913"/>
    </source>
</evidence>
<keyword evidence="9" id="KW-1185">Reference proteome</keyword>
<protein>
    <recommendedName>
        <fullName evidence="7">Glycosyl hydrolase family 13 catalytic domain-containing protein</fullName>
    </recommendedName>
</protein>
<dbReference type="GO" id="GO:0005975">
    <property type="term" value="P:carbohydrate metabolic process"/>
    <property type="evidence" value="ECO:0007669"/>
    <property type="project" value="InterPro"/>
</dbReference>
<evidence type="ECO:0000256" key="5">
    <source>
        <dbReference type="ARBA" id="ARBA00023277"/>
    </source>
</evidence>
<dbReference type="CDD" id="cd11318">
    <property type="entry name" value="AmyAc_bac_fung_AmyA"/>
    <property type="match status" value="1"/>
</dbReference>
<gene>
    <name evidence="8" type="ORF">EW145_g4101</name>
</gene>
<evidence type="ECO:0000256" key="2">
    <source>
        <dbReference type="ARBA" id="ARBA00008061"/>
    </source>
</evidence>
<dbReference type="Gene3D" id="2.60.40.1180">
    <property type="entry name" value="Golgi alpha-mannosidase II"/>
    <property type="match status" value="1"/>
</dbReference>
<reference evidence="8 9" key="1">
    <citation type="submission" date="2019-02" db="EMBL/GenBank/DDBJ databases">
        <title>Genome sequencing of the rare red list fungi Phellinidium pouzarii.</title>
        <authorList>
            <person name="Buettner E."/>
            <person name="Kellner H."/>
        </authorList>
    </citation>
    <scope>NUCLEOTIDE SEQUENCE [LARGE SCALE GENOMIC DNA]</scope>
    <source>
        <strain evidence="8 9">DSM 108285</strain>
    </source>
</reference>
<proteinExistence type="inferred from homology"/>